<evidence type="ECO:0000256" key="6">
    <source>
        <dbReference type="ARBA" id="ARBA00022676"/>
    </source>
</evidence>
<evidence type="ECO:0000313" key="13">
    <source>
        <dbReference type="Proteomes" id="UP001156682"/>
    </source>
</evidence>
<dbReference type="Proteomes" id="UP001156682">
    <property type="component" value="Unassembled WGS sequence"/>
</dbReference>
<sequence>MPLSIQPLTPPNPAQIQQDVAQALAEDLGSGDITAQLIPAERTNQARVITREAGVFSGGPWVKEVFRQIDTRVFVAMLVKEGERVVAGQTLFRLEGPARALLTGERTALNFVQTLSATATRCREYADLVAHTQVRLLDTRKTLPGLRLAQKYAVTCGGCFNHRLGLYDAFLIKENHIAAAGSIAKAVAAAQKLAPGKSVEVEVETFDELDQALAAGADWIMLDEFSLEETRKAVKLTQGKAKLEASGGINKRSLVAMAETGVDYISLGIFTKDIQSLDLSMRFTS</sequence>
<dbReference type="InterPro" id="IPR022412">
    <property type="entry name" value="Quinolinate_PRibosylTrfase_N"/>
</dbReference>
<organism evidence="12 13">
    <name type="scientific">Marinospirillum insulare</name>
    <dbReference type="NCBI Taxonomy" id="217169"/>
    <lineage>
        <taxon>Bacteria</taxon>
        <taxon>Pseudomonadati</taxon>
        <taxon>Pseudomonadota</taxon>
        <taxon>Gammaproteobacteria</taxon>
        <taxon>Oceanospirillales</taxon>
        <taxon>Oceanospirillaceae</taxon>
        <taxon>Marinospirillum</taxon>
    </lineage>
</organism>
<dbReference type="PANTHER" id="PTHR32179">
    <property type="entry name" value="NICOTINATE-NUCLEOTIDE PYROPHOSPHORYLASE [CARBOXYLATING]"/>
    <property type="match status" value="1"/>
</dbReference>
<dbReference type="SUPFAM" id="SSF54675">
    <property type="entry name" value="Nicotinate/Quinolinate PRTase N-terminal domain-like"/>
    <property type="match status" value="1"/>
</dbReference>
<evidence type="ECO:0000256" key="8">
    <source>
        <dbReference type="ARBA" id="ARBA00033102"/>
    </source>
</evidence>
<comment type="similarity">
    <text evidence="3 9">Belongs to the NadC/ModD family.</text>
</comment>
<dbReference type="Pfam" id="PF01729">
    <property type="entry name" value="QRPTase_C"/>
    <property type="match status" value="1"/>
</dbReference>
<evidence type="ECO:0000256" key="9">
    <source>
        <dbReference type="PIRNR" id="PIRNR006250"/>
    </source>
</evidence>
<evidence type="ECO:0000256" key="1">
    <source>
        <dbReference type="ARBA" id="ARBA00003237"/>
    </source>
</evidence>
<dbReference type="RefSeq" id="WP_027852012.1">
    <property type="nucleotide sequence ID" value="NZ_BSOR01000015.1"/>
</dbReference>
<feature type="domain" description="Quinolinate phosphoribosyl transferase C-terminal" evidence="10">
    <location>
        <begin position="119"/>
        <end position="282"/>
    </location>
</feature>
<dbReference type="InterPro" id="IPR037128">
    <property type="entry name" value="Quinolinate_PRibosylTase_N_sf"/>
</dbReference>
<evidence type="ECO:0000256" key="2">
    <source>
        <dbReference type="ARBA" id="ARBA00004893"/>
    </source>
</evidence>
<feature type="domain" description="Quinolinate phosphoribosyl transferase N-terminal" evidence="11">
    <location>
        <begin position="32"/>
        <end position="116"/>
    </location>
</feature>
<dbReference type="InterPro" id="IPR027277">
    <property type="entry name" value="NadC/ModD"/>
</dbReference>
<dbReference type="Gene3D" id="3.90.1170.20">
    <property type="entry name" value="Quinolinate phosphoribosyl transferase, N-terminal domain"/>
    <property type="match status" value="1"/>
</dbReference>
<evidence type="ECO:0000256" key="4">
    <source>
        <dbReference type="ARBA" id="ARBA00011944"/>
    </source>
</evidence>
<evidence type="ECO:0000256" key="3">
    <source>
        <dbReference type="ARBA" id="ARBA00009400"/>
    </source>
</evidence>
<reference evidence="13" key="1">
    <citation type="journal article" date="2019" name="Int. J. Syst. Evol. Microbiol.">
        <title>The Global Catalogue of Microorganisms (GCM) 10K type strain sequencing project: providing services to taxonomists for standard genome sequencing and annotation.</title>
        <authorList>
            <consortium name="The Broad Institute Genomics Platform"/>
            <consortium name="The Broad Institute Genome Sequencing Center for Infectious Disease"/>
            <person name="Wu L."/>
            <person name="Ma J."/>
        </authorList>
    </citation>
    <scope>NUCLEOTIDE SEQUENCE [LARGE SCALE GENOMIC DNA]</scope>
    <source>
        <strain evidence="13">NBRC 100033</strain>
    </source>
</reference>
<dbReference type="NCBIfam" id="TIGR00078">
    <property type="entry name" value="nadC"/>
    <property type="match status" value="1"/>
</dbReference>
<dbReference type="EC" id="2.4.2.19" evidence="4"/>
<keyword evidence="5" id="KW-0662">Pyridine nucleotide biosynthesis</keyword>
<keyword evidence="7 9" id="KW-0808">Transferase</keyword>
<dbReference type="CDD" id="cd01572">
    <property type="entry name" value="QPRTase"/>
    <property type="match status" value="1"/>
</dbReference>
<evidence type="ECO:0000256" key="7">
    <source>
        <dbReference type="ARBA" id="ARBA00022679"/>
    </source>
</evidence>
<name>A0ABQ5ZXP4_9GAMM</name>
<accession>A0ABQ5ZXP4</accession>
<comment type="pathway">
    <text evidence="2">Cofactor biosynthesis; NAD(+) biosynthesis; nicotinate D-ribonucleotide from quinolinate: step 1/1.</text>
</comment>
<dbReference type="EMBL" id="BSOR01000015">
    <property type="protein sequence ID" value="GLR63421.1"/>
    <property type="molecule type" value="Genomic_DNA"/>
</dbReference>
<dbReference type="PIRSF" id="PIRSF006250">
    <property type="entry name" value="NadC_ModD"/>
    <property type="match status" value="1"/>
</dbReference>
<dbReference type="InterPro" id="IPR013785">
    <property type="entry name" value="Aldolase_TIM"/>
</dbReference>
<protein>
    <recommendedName>
        <fullName evidence="4">nicotinate-nucleotide diphosphorylase (carboxylating)</fullName>
        <ecNumber evidence="4">2.4.2.19</ecNumber>
    </recommendedName>
    <alternativeName>
        <fullName evidence="8">Quinolinate phosphoribosyltransferase [decarboxylating]</fullName>
    </alternativeName>
</protein>
<evidence type="ECO:0000259" key="11">
    <source>
        <dbReference type="Pfam" id="PF02749"/>
    </source>
</evidence>
<dbReference type="InterPro" id="IPR036068">
    <property type="entry name" value="Nicotinate_pribotase-like_C"/>
</dbReference>
<dbReference type="InterPro" id="IPR004393">
    <property type="entry name" value="NadC"/>
</dbReference>
<proteinExistence type="inferred from homology"/>
<comment type="function">
    <text evidence="1">Involved in the catabolism of quinolinic acid (QA).</text>
</comment>
<evidence type="ECO:0000313" key="12">
    <source>
        <dbReference type="EMBL" id="GLR63421.1"/>
    </source>
</evidence>
<dbReference type="PANTHER" id="PTHR32179:SF3">
    <property type="entry name" value="NICOTINATE-NUCLEOTIDE PYROPHOSPHORYLASE [CARBOXYLATING]"/>
    <property type="match status" value="1"/>
</dbReference>
<dbReference type="SUPFAM" id="SSF51690">
    <property type="entry name" value="Nicotinate/Quinolinate PRTase C-terminal domain-like"/>
    <property type="match status" value="1"/>
</dbReference>
<keyword evidence="6 9" id="KW-0328">Glycosyltransferase</keyword>
<dbReference type="Pfam" id="PF02749">
    <property type="entry name" value="QRPTase_N"/>
    <property type="match status" value="1"/>
</dbReference>
<gene>
    <name evidence="12" type="primary">nadC</name>
    <name evidence="12" type="ORF">GCM10007878_08560</name>
</gene>
<evidence type="ECO:0000259" key="10">
    <source>
        <dbReference type="Pfam" id="PF01729"/>
    </source>
</evidence>
<dbReference type="InterPro" id="IPR002638">
    <property type="entry name" value="Quinolinate_PRibosylTrfase_C"/>
</dbReference>
<dbReference type="Gene3D" id="3.20.20.70">
    <property type="entry name" value="Aldolase class I"/>
    <property type="match status" value="1"/>
</dbReference>
<keyword evidence="13" id="KW-1185">Reference proteome</keyword>
<evidence type="ECO:0000256" key="5">
    <source>
        <dbReference type="ARBA" id="ARBA00022642"/>
    </source>
</evidence>
<comment type="caution">
    <text evidence="12">The sequence shown here is derived from an EMBL/GenBank/DDBJ whole genome shotgun (WGS) entry which is preliminary data.</text>
</comment>